<dbReference type="EMBL" id="WTPW01000021">
    <property type="protein sequence ID" value="KAF0558402.1"/>
    <property type="molecule type" value="Genomic_DNA"/>
</dbReference>
<dbReference type="GO" id="GO:0003723">
    <property type="term" value="F:RNA binding"/>
    <property type="evidence" value="ECO:0007669"/>
    <property type="project" value="TreeGrafter"/>
</dbReference>
<feature type="domain" description="Xrn1 helical" evidence="6">
    <location>
        <begin position="259"/>
        <end position="340"/>
    </location>
</feature>
<reference evidence="7 8" key="1">
    <citation type="journal article" date="2019" name="Environ. Microbiol.">
        <title>At the nexus of three kingdoms: the genome of the mycorrhizal fungus Gigaspora margarita provides insights into plant, endobacterial and fungal interactions.</title>
        <authorList>
            <person name="Venice F."/>
            <person name="Ghignone S."/>
            <person name="Salvioli di Fossalunga A."/>
            <person name="Amselem J."/>
            <person name="Novero M."/>
            <person name="Xianan X."/>
            <person name="Sedzielewska Toro K."/>
            <person name="Morin E."/>
            <person name="Lipzen A."/>
            <person name="Grigoriev I.V."/>
            <person name="Henrissat B."/>
            <person name="Martin F.M."/>
            <person name="Bonfante P."/>
        </authorList>
    </citation>
    <scope>NUCLEOTIDE SEQUENCE [LARGE SCALE GENOMIC DNA]</scope>
    <source>
        <strain evidence="7 8">BEG34</strain>
    </source>
</reference>
<evidence type="ECO:0000256" key="2">
    <source>
        <dbReference type="ARBA" id="ARBA00022801"/>
    </source>
</evidence>
<dbReference type="Pfam" id="PF03159">
    <property type="entry name" value="XRN_N"/>
    <property type="match status" value="2"/>
</dbReference>
<evidence type="ECO:0000259" key="5">
    <source>
        <dbReference type="Pfam" id="PF03159"/>
    </source>
</evidence>
<feature type="domain" description="Xrn1 N-terminal" evidence="5">
    <location>
        <begin position="27"/>
        <end position="118"/>
    </location>
</feature>
<evidence type="ECO:0000256" key="3">
    <source>
        <dbReference type="ARBA" id="ARBA00022839"/>
    </source>
</evidence>
<comment type="similarity">
    <text evidence="4">Belongs to the 5'-3' exonuclease family.</text>
</comment>
<protein>
    <submittedName>
        <fullName evidence="7">5-3 exoribonuclease 1</fullName>
    </submittedName>
</protein>
<dbReference type="GO" id="GO:0004534">
    <property type="term" value="F:5'-3' RNA exonuclease activity"/>
    <property type="evidence" value="ECO:0007669"/>
    <property type="project" value="TreeGrafter"/>
</dbReference>
<dbReference type="InterPro" id="IPR041412">
    <property type="entry name" value="Xrn1_helical"/>
</dbReference>
<dbReference type="GO" id="GO:0005634">
    <property type="term" value="C:nucleus"/>
    <property type="evidence" value="ECO:0007669"/>
    <property type="project" value="TreeGrafter"/>
</dbReference>
<dbReference type="Gene3D" id="1.25.40.1050">
    <property type="match status" value="1"/>
</dbReference>
<evidence type="ECO:0000313" key="7">
    <source>
        <dbReference type="EMBL" id="KAF0558402.1"/>
    </source>
</evidence>
<evidence type="ECO:0000259" key="6">
    <source>
        <dbReference type="Pfam" id="PF17846"/>
    </source>
</evidence>
<evidence type="ECO:0000313" key="8">
    <source>
        <dbReference type="Proteomes" id="UP000439903"/>
    </source>
</evidence>
<dbReference type="Pfam" id="PF17846">
    <property type="entry name" value="XRN_M"/>
    <property type="match status" value="2"/>
</dbReference>
<feature type="domain" description="Xrn1 N-terminal" evidence="5">
    <location>
        <begin position="119"/>
        <end position="215"/>
    </location>
</feature>
<keyword evidence="2" id="KW-0378">Hydrolase</keyword>
<dbReference type="InterPro" id="IPR027073">
    <property type="entry name" value="5_3_exoribonuclease"/>
</dbReference>
<gene>
    <name evidence="7" type="ORF">F8M41_009293</name>
</gene>
<dbReference type="Proteomes" id="UP000439903">
    <property type="component" value="Unassembled WGS sequence"/>
</dbReference>
<dbReference type="Gene3D" id="3.40.50.12390">
    <property type="match status" value="2"/>
</dbReference>
<keyword evidence="8" id="KW-1185">Reference proteome</keyword>
<sequence length="528" mass="62384">MDKVFYIYKFIRSSQKIVTNLSKNYAFFFIRDRYNIVSPIEKKNFDKIRVDNFYIEMNEIIHENLVTNVEAEIFSAICDYVNELVLMVKPKKLIFIAVDGVAPRAKMNEQRKRRFIKTSSGEFDSNSVTPGTSFMENLSTHFKEFIHNKIKNDKVWKSVKIIYSGHDVPGEGEHKILKHIRNSESKSESDCIYGRDSDLILLGLMHYKPNLKILSSNEFSLSGNNLNSRIFEIKFLGTLRRKLNEEFSKLWNPKPFFEFNIESIIKDFILLVLFMGNDFIPTLSNINKGLDEIISIYKKILKECGGYIYDAGNLNKKRLEIIFKKLGVLEREPFKNSKQKFIEVESDNEEFLRWKKKYYRNNMMIKEEQDQKHLIKPYIESYIEGLQWILSYYEGSLKSYRWFYPGYYSPLISDLEDLETIEIKNFKDEDYYKPLEQLMFVLPIKSKKLLPVAYQNLMSDPRIEEFYPTNVNVIDNLPFINEKILLSVLESAKNNLTNEEKQRNEFGNVLLFEYDELSKKVGMQILVP</sequence>
<dbReference type="CDD" id="cd18673">
    <property type="entry name" value="PIN_XRN1-2-like"/>
    <property type="match status" value="1"/>
</dbReference>
<keyword evidence="3" id="KW-0269">Exonuclease</keyword>
<evidence type="ECO:0000256" key="4">
    <source>
        <dbReference type="ARBA" id="ARBA00038299"/>
    </source>
</evidence>
<feature type="domain" description="Xrn1 helical" evidence="6">
    <location>
        <begin position="354"/>
        <end position="512"/>
    </location>
</feature>
<dbReference type="OrthoDB" id="372487at2759"/>
<dbReference type="InterPro" id="IPR004859">
    <property type="entry name" value="Xrn1_N"/>
</dbReference>
<organism evidence="7 8">
    <name type="scientific">Gigaspora margarita</name>
    <dbReference type="NCBI Taxonomy" id="4874"/>
    <lineage>
        <taxon>Eukaryota</taxon>
        <taxon>Fungi</taxon>
        <taxon>Fungi incertae sedis</taxon>
        <taxon>Mucoromycota</taxon>
        <taxon>Glomeromycotina</taxon>
        <taxon>Glomeromycetes</taxon>
        <taxon>Diversisporales</taxon>
        <taxon>Gigasporaceae</taxon>
        <taxon>Gigaspora</taxon>
    </lineage>
</organism>
<dbReference type="GO" id="GO:0016075">
    <property type="term" value="P:rRNA catabolic process"/>
    <property type="evidence" value="ECO:0007669"/>
    <property type="project" value="TreeGrafter"/>
</dbReference>
<dbReference type="GO" id="GO:0000956">
    <property type="term" value="P:nuclear-transcribed mRNA catabolic process"/>
    <property type="evidence" value="ECO:0007669"/>
    <property type="project" value="TreeGrafter"/>
</dbReference>
<proteinExistence type="inferred from homology"/>
<keyword evidence="1" id="KW-0540">Nuclease</keyword>
<dbReference type="AlphaFoldDB" id="A0A8H4B4A4"/>
<evidence type="ECO:0000256" key="1">
    <source>
        <dbReference type="ARBA" id="ARBA00022722"/>
    </source>
</evidence>
<dbReference type="PANTHER" id="PTHR12341:SF7">
    <property type="entry name" value="5'-3' EXORIBONUCLEASE 1"/>
    <property type="match status" value="1"/>
</dbReference>
<dbReference type="PANTHER" id="PTHR12341">
    <property type="entry name" value="5'-&gt;3' EXORIBONUCLEASE"/>
    <property type="match status" value="1"/>
</dbReference>
<name>A0A8H4B4A4_GIGMA</name>
<accession>A0A8H4B4A4</accession>
<comment type="caution">
    <text evidence="7">The sequence shown here is derived from an EMBL/GenBank/DDBJ whole genome shotgun (WGS) entry which is preliminary data.</text>
</comment>